<protein>
    <submittedName>
        <fullName evidence="1">DUF1800 family protein</fullName>
    </submittedName>
</protein>
<dbReference type="RefSeq" id="WP_190724404.1">
    <property type="nucleotide sequence ID" value="NZ_CP061539.1"/>
</dbReference>
<evidence type="ECO:0000313" key="1">
    <source>
        <dbReference type="EMBL" id="QNV37543.1"/>
    </source>
</evidence>
<proteinExistence type="predicted"/>
<organism evidence="1 2">
    <name type="scientific">Rothia terrae</name>
    <dbReference type="NCBI Taxonomy" id="396015"/>
    <lineage>
        <taxon>Bacteria</taxon>
        <taxon>Bacillati</taxon>
        <taxon>Actinomycetota</taxon>
        <taxon>Actinomycetes</taxon>
        <taxon>Micrococcales</taxon>
        <taxon>Micrococcaceae</taxon>
        <taxon>Rothia</taxon>
    </lineage>
</organism>
<name>A0A7H2BCZ7_9MICC</name>
<dbReference type="Proteomes" id="UP000516404">
    <property type="component" value="Chromosome"/>
</dbReference>
<dbReference type="Pfam" id="PF08811">
    <property type="entry name" value="DUF1800"/>
    <property type="match status" value="1"/>
</dbReference>
<keyword evidence="2" id="KW-1185">Reference proteome</keyword>
<gene>
    <name evidence="1" type="ORF">IDM49_10065</name>
</gene>
<dbReference type="InterPro" id="IPR014917">
    <property type="entry name" value="DUF1800"/>
</dbReference>
<dbReference type="AlphaFoldDB" id="A0A7H2BCZ7"/>
<dbReference type="GeneID" id="96624583"/>
<accession>A0A7H2BCZ7</accession>
<evidence type="ECO:0000313" key="2">
    <source>
        <dbReference type="Proteomes" id="UP000516404"/>
    </source>
</evidence>
<reference evidence="1 2" key="1">
    <citation type="submission" date="2020-09" db="EMBL/GenBank/DDBJ databases">
        <title>Investigation of environmental microbes.</title>
        <authorList>
            <person name="Ou Y."/>
            <person name="Kang Q."/>
        </authorList>
    </citation>
    <scope>NUCLEOTIDE SEQUENCE [LARGE SCALE GENOMIC DNA]</scope>
    <source>
        <strain evidence="1 2">KJZ-14</strain>
    </source>
</reference>
<dbReference type="KEGG" id="rter:IDM49_10065"/>
<dbReference type="EMBL" id="CP061539">
    <property type="protein sequence ID" value="QNV37543.1"/>
    <property type="molecule type" value="Genomic_DNA"/>
</dbReference>
<sequence>MANISFNSPYLNGVELTSSEGWFFARKLCAAPTAARASAIESMGVDAWIEKQLNPDSLTESAQYNSERKAIFPSCFIKAPAGKTLDKNFYDTYHGGNRHKDYDVATYVLEAAFHRSWASEKQLQAKIAQFWADTVAASIEKSPDGFHDYVNVLFDGALGKYSDLLWELINTRTMNLFLDNITNTQFALNENMGREIMELHTWGTDKGYSQDDVVAVAKLMTGFKGNYDGVLSEARPDLHFFGPITVCGRTLENGGSTAEDMYATLRELIDYLTHDRGTAMRISRRLIQYFVGEHQDWQGLQQKMADAYLEADTDIRPVLRILFKSAEFRASGGQTIQRPASVLASLFASGKLKLKNTNNLSDMSVIYTPLYRVFMMLNYYSAGMPYTAPATDGYPLSPRAWINSTNVNSISKFSRFTNYISTWDGNAKDSFARWAEPIDWADALGITVGKTSVNDAARKVFVTLTGYSIENEPNIVGALATFAKNTTPEAVSGDARVADSERISSDDEVKRLVEATLTAPHFLLV</sequence>